<name>A0A9W5PDY1_9BACI</name>
<evidence type="ECO:0000313" key="1">
    <source>
        <dbReference type="EMBL" id="ELS62105.1"/>
    </source>
</evidence>
<dbReference type="AlphaFoldDB" id="A0A9W5PDY1"/>
<reference evidence="1 2" key="1">
    <citation type="journal article" date="2014" name="Syst. Appl. Microbiol.">
        <title>Genomic insights into the taxonomic status of the three subspecies of Bacillus subtilis.</title>
        <authorList>
            <person name="Yi H."/>
            <person name="Chun J."/>
            <person name="Cha C.J."/>
        </authorList>
    </citation>
    <scope>NUCLEOTIDE SEQUENCE [LARGE SCALE GENOMIC DNA]</scope>
    <source>
        <strain evidence="1 2">KCTC 13429</strain>
    </source>
</reference>
<gene>
    <name evidence="1" type="ORF">BSI_11840</name>
</gene>
<proteinExistence type="predicted"/>
<evidence type="ECO:0000313" key="2">
    <source>
        <dbReference type="Proteomes" id="UP000011182"/>
    </source>
</evidence>
<dbReference type="RefSeq" id="WP_003237242.1">
    <property type="nucleotide sequence ID" value="NZ_AMXN01000002.1"/>
</dbReference>
<keyword evidence="2" id="KW-1185">Reference proteome</keyword>
<protein>
    <submittedName>
        <fullName evidence="1">Uncharacterized protein</fullName>
    </submittedName>
</protein>
<comment type="caution">
    <text evidence="1">The sequence shown here is derived from an EMBL/GenBank/DDBJ whole genome shotgun (WGS) entry which is preliminary data.</text>
</comment>
<dbReference type="EMBL" id="AMXN01000002">
    <property type="protein sequence ID" value="ELS62105.1"/>
    <property type="molecule type" value="Genomic_DNA"/>
</dbReference>
<organism evidence="1 2">
    <name type="scientific">Bacillus inaquosorum KCTC 13429</name>
    <dbReference type="NCBI Taxonomy" id="1236548"/>
    <lineage>
        <taxon>Bacteria</taxon>
        <taxon>Bacillati</taxon>
        <taxon>Bacillota</taxon>
        <taxon>Bacilli</taxon>
        <taxon>Bacillales</taxon>
        <taxon>Bacillaceae</taxon>
        <taxon>Bacillus</taxon>
    </lineage>
</organism>
<sequence>MSYFIILIIVALIGALVTAAVGVISLKVEMISPKTPIESKEEEQKSFYTLK</sequence>
<dbReference type="Proteomes" id="UP000011182">
    <property type="component" value="Unassembled WGS sequence"/>
</dbReference>
<accession>A0A9W5PDY1</accession>